<dbReference type="RefSeq" id="WP_204696111.1">
    <property type="nucleotide sequence ID" value="NZ_JAFBEC010000003.1"/>
</dbReference>
<dbReference type="InterPro" id="IPR038128">
    <property type="entry name" value="Gamma_PGA_hydro_sf"/>
</dbReference>
<proteinExistence type="predicted"/>
<dbReference type="EMBL" id="JAFBEC010000003">
    <property type="protein sequence ID" value="MBM7632043.1"/>
    <property type="molecule type" value="Genomic_DNA"/>
</dbReference>
<dbReference type="InterPro" id="IPR008585">
    <property type="entry name" value="Gamma_PGA_hydro"/>
</dbReference>
<organism evidence="1 2">
    <name type="scientific">Geomicrobium sediminis</name>
    <dbReference type="NCBI Taxonomy" id="1347788"/>
    <lineage>
        <taxon>Bacteria</taxon>
        <taxon>Bacillati</taxon>
        <taxon>Bacillota</taxon>
        <taxon>Bacilli</taxon>
        <taxon>Bacillales</taxon>
        <taxon>Geomicrobium</taxon>
    </lineage>
</organism>
<name>A0ABS2P9F6_9BACL</name>
<evidence type="ECO:0000313" key="1">
    <source>
        <dbReference type="EMBL" id="MBM7632043.1"/>
    </source>
</evidence>
<protein>
    <submittedName>
        <fullName evidence="1">Phage replication-related protein YjqB (UPF0714/DUF867 family)</fullName>
    </submittedName>
</protein>
<sequence>MVNNLDLYQNYKQLSQNEKGNYRIQYIARPTMFIAPHGGGIEPGTSELAMYTANVTGGGYYVFEGLKRKNNETLHLTSTNFDEPIAVNVVKRSTITVAFHGLEGNERVTWVGGKDTALAKKIASELKHQGFSVKWARDRLKGTSPLNIVNRNQQGQGVQLEVSLGERRSFFTDFTLRGRGRSITPRFLRYVAAIQKAIKDQ</sequence>
<keyword evidence="2" id="KW-1185">Reference proteome</keyword>
<dbReference type="Proteomes" id="UP000741863">
    <property type="component" value="Unassembled WGS sequence"/>
</dbReference>
<accession>A0ABS2P9F6</accession>
<comment type="caution">
    <text evidence="1">The sequence shown here is derived from an EMBL/GenBank/DDBJ whole genome shotgun (WGS) entry which is preliminary data.</text>
</comment>
<gene>
    <name evidence="1" type="ORF">JOD17_001136</name>
</gene>
<dbReference type="Pfam" id="PF05908">
    <property type="entry name" value="Gamma_PGA_hydro"/>
    <property type="match status" value="1"/>
</dbReference>
<dbReference type="Gene3D" id="3.40.630.100">
    <property type="entry name" value="Poly-gamma-glutamate hydrolase, zinc-binding motif"/>
    <property type="match status" value="1"/>
</dbReference>
<evidence type="ECO:0000313" key="2">
    <source>
        <dbReference type="Proteomes" id="UP000741863"/>
    </source>
</evidence>
<reference evidence="1 2" key="1">
    <citation type="submission" date="2021-01" db="EMBL/GenBank/DDBJ databases">
        <title>Genomic Encyclopedia of Type Strains, Phase IV (KMG-IV): sequencing the most valuable type-strain genomes for metagenomic binning, comparative biology and taxonomic classification.</title>
        <authorList>
            <person name="Goeker M."/>
        </authorList>
    </citation>
    <scope>NUCLEOTIDE SEQUENCE [LARGE SCALE GENOMIC DNA]</scope>
    <source>
        <strain evidence="1 2">DSM 25540</strain>
    </source>
</reference>